<feature type="coiled-coil region" evidence="3">
    <location>
        <begin position="134"/>
        <end position="161"/>
    </location>
</feature>
<dbReference type="RefSeq" id="WP_193916255.1">
    <property type="nucleotide sequence ID" value="NZ_JADEWL010000003.1"/>
</dbReference>
<keyword evidence="3" id="KW-0175">Coiled coil</keyword>
<evidence type="ECO:0000256" key="1">
    <source>
        <dbReference type="ARBA" id="ARBA00008769"/>
    </source>
</evidence>
<dbReference type="InterPro" id="IPR051465">
    <property type="entry name" value="Cell_Envelope_Struct_Comp"/>
</dbReference>
<keyword evidence="2" id="KW-0732">Signal</keyword>
<dbReference type="InterPro" id="IPR007049">
    <property type="entry name" value="Carb-sel_porin_OprB"/>
</dbReference>
<comment type="caution">
    <text evidence="5">The sequence shown here is derived from an EMBL/GenBank/DDBJ whole genome shotgun (WGS) entry which is preliminary data.</text>
</comment>
<dbReference type="NCBIfam" id="NF033921">
    <property type="entry name" value="por_somb"/>
    <property type="match status" value="1"/>
</dbReference>
<keyword evidence="6" id="KW-1185">Reference proteome</keyword>
<feature type="chain" id="PRO_5035337766" evidence="2">
    <location>
        <begin position="29"/>
        <end position="540"/>
    </location>
</feature>
<dbReference type="GO" id="GO:0016020">
    <property type="term" value="C:membrane"/>
    <property type="evidence" value="ECO:0007669"/>
    <property type="project" value="InterPro"/>
</dbReference>
<dbReference type="GO" id="GO:0015288">
    <property type="term" value="F:porin activity"/>
    <property type="evidence" value="ECO:0007669"/>
    <property type="project" value="InterPro"/>
</dbReference>
<dbReference type="AlphaFoldDB" id="A0A8J7JRJ5"/>
<evidence type="ECO:0000256" key="2">
    <source>
        <dbReference type="RuleBase" id="RU363072"/>
    </source>
</evidence>
<comment type="similarity">
    <text evidence="1 2">Belongs to the OprB family.</text>
</comment>
<dbReference type="PANTHER" id="PTHR43308:SF1">
    <property type="entry name" value="OUTER MEMBRANE PROTEIN ALPHA"/>
    <property type="match status" value="1"/>
</dbReference>
<accession>A0A8J7JRJ5</accession>
<dbReference type="InterPro" id="IPR047684">
    <property type="entry name" value="Por_som-like"/>
</dbReference>
<evidence type="ECO:0000313" key="5">
    <source>
        <dbReference type="EMBL" id="MBE9211394.1"/>
    </source>
</evidence>
<evidence type="ECO:0000256" key="3">
    <source>
        <dbReference type="SAM" id="Coils"/>
    </source>
</evidence>
<sequence length="540" mass="58271">MRKTIWNILKLSPVIVAATFFSANGAIAEEINEQVTPVAELSEETSPMGQVTSVSQFSDVQPTDWAFQALQSLVERYGCIAGYPNGTYRGNRALTRYEFAAGLNACLDRVNELIATATANIVTKEDLATLQRLQEEFSAELATLRGRVDAVEARTAEIEANQFSTTAKLNGEVIFALSQAFGDQVAGSTEDLDTNTTFTDRVRLNIDSSFTGSDRLRVRLEARNVTQYNTSRTGTNMTRLGFDGEDDNDFEIGELWYEFPLGDALRVHIDAVSGEYNDNINNFHPAFESSGGGAISRYGRFSPIYRQGDGAGITLTFAPESPISASVGYLAEDNSNPGLGTGVFNGSYAAIGQVAFQPSKSFGVGLTYARTYQNSQGGVNLFDSTGSAFANNPFAIIDDDGDDVGFATTANHYGVQASVSPSSKFAVSGWAGFTDATAKAGPNAGADAEMFYWAASLALRDLGTRGSTLGIIFGQPPRVTNNDITDREDPNTSYHLEALYKLPINDNIAITPGVLVIFNPEHNNDNDTIYVGTLRTTFKF</sequence>
<feature type="signal peptide" evidence="2">
    <location>
        <begin position="1"/>
        <end position="28"/>
    </location>
</feature>
<dbReference type="GO" id="GO:0008643">
    <property type="term" value="P:carbohydrate transport"/>
    <property type="evidence" value="ECO:0007669"/>
    <property type="project" value="InterPro"/>
</dbReference>
<proteinExistence type="inferred from homology"/>
<dbReference type="InterPro" id="IPR001119">
    <property type="entry name" value="SLH_dom"/>
</dbReference>
<name>A0A8J7JRJ5_9CYAN</name>
<dbReference type="PANTHER" id="PTHR43308">
    <property type="entry name" value="OUTER MEMBRANE PROTEIN ALPHA-RELATED"/>
    <property type="match status" value="1"/>
</dbReference>
<dbReference type="Pfam" id="PF00395">
    <property type="entry name" value="SLH"/>
    <property type="match status" value="1"/>
</dbReference>
<organism evidence="5 6">
    <name type="scientific">Plectonema cf. radiosum LEGE 06105</name>
    <dbReference type="NCBI Taxonomy" id="945769"/>
    <lineage>
        <taxon>Bacteria</taxon>
        <taxon>Bacillati</taxon>
        <taxon>Cyanobacteriota</taxon>
        <taxon>Cyanophyceae</taxon>
        <taxon>Oscillatoriophycideae</taxon>
        <taxon>Oscillatoriales</taxon>
        <taxon>Microcoleaceae</taxon>
        <taxon>Plectonema</taxon>
    </lineage>
</organism>
<reference evidence="5" key="1">
    <citation type="submission" date="2020-10" db="EMBL/GenBank/DDBJ databases">
        <authorList>
            <person name="Castelo-Branco R."/>
            <person name="Eusebio N."/>
            <person name="Adriana R."/>
            <person name="Vieira A."/>
            <person name="Brugerolle De Fraissinette N."/>
            <person name="Rezende De Castro R."/>
            <person name="Schneider M.P."/>
            <person name="Vasconcelos V."/>
            <person name="Leao P.N."/>
        </authorList>
    </citation>
    <scope>NUCLEOTIDE SEQUENCE</scope>
    <source>
        <strain evidence="5">LEGE 06105</strain>
    </source>
</reference>
<dbReference type="InterPro" id="IPR038673">
    <property type="entry name" value="OprB_sf"/>
</dbReference>
<dbReference type="EMBL" id="JADEWL010000003">
    <property type="protein sequence ID" value="MBE9211394.1"/>
    <property type="molecule type" value="Genomic_DNA"/>
</dbReference>
<dbReference type="Proteomes" id="UP000620559">
    <property type="component" value="Unassembled WGS sequence"/>
</dbReference>
<protein>
    <submittedName>
        <fullName evidence="5">Iron uptake porin</fullName>
    </submittedName>
</protein>
<feature type="domain" description="SLH" evidence="4">
    <location>
        <begin position="53"/>
        <end position="117"/>
    </location>
</feature>
<dbReference type="Pfam" id="PF04966">
    <property type="entry name" value="OprB"/>
    <property type="match status" value="1"/>
</dbReference>
<evidence type="ECO:0000313" key="6">
    <source>
        <dbReference type="Proteomes" id="UP000620559"/>
    </source>
</evidence>
<dbReference type="Gene3D" id="2.40.160.180">
    <property type="entry name" value="Carbohydrate-selective porin OprB"/>
    <property type="match status" value="1"/>
</dbReference>
<evidence type="ECO:0000259" key="4">
    <source>
        <dbReference type="PROSITE" id="PS51272"/>
    </source>
</evidence>
<dbReference type="PROSITE" id="PS51272">
    <property type="entry name" value="SLH"/>
    <property type="match status" value="1"/>
</dbReference>
<gene>
    <name evidence="5" type="ORF">IQ247_01445</name>
</gene>